<evidence type="ECO:0000313" key="3">
    <source>
        <dbReference type="EMBL" id="MER7374008.1"/>
    </source>
</evidence>
<keyword evidence="4" id="KW-1185">Reference proteome</keyword>
<sequence length="218" mass="23591">MSEPTGSTLSPAGFWAYQKESWRSLALSIRQAYRNRRGGVVATVAAVLALPAGGGFLFWPHSDDIHITSHDDSKDVVIPRCVQSLRGSGALPKGHHLWIAVEFPNKAGDNRVVFAREATMRSGRWHAEQINVGGPGHIGNIYTLTAVDVDGLTHEMLATTVIDMYGSKADTLSAGADLWRFSSHGYPTGARPRDEVNVSRGTDQRSCAEIADGQRAKP</sequence>
<dbReference type="Proteomes" id="UP001486207">
    <property type="component" value="Unassembled WGS sequence"/>
</dbReference>
<dbReference type="EMBL" id="JBEPFB010000006">
    <property type="protein sequence ID" value="MER7374008.1"/>
    <property type="molecule type" value="Genomic_DNA"/>
</dbReference>
<keyword evidence="2" id="KW-0812">Transmembrane</keyword>
<feature type="region of interest" description="Disordered" evidence="1">
    <location>
        <begin position="189"/>
        <end position="218"/>
    </location>
</feature>
<dbReference type="RefSeq" id="WP_190071101.1">
    <property type="nucleotide sequence ID" value="NZ_BNBM01000006.1"/>
</dbReference>
<evidence type="ECO:0000256" key="2">
    <source>
        <dbReference type="SAM" id="Phobius"/>
    </source>
</evidence>
<keyword evidence="2" id="KW-1133">Transmembrane helix</keyword>
<comment type="caution">
    <text evidence="3">The sequence shown here is derived from an EMBL/GenBank/DDBJ whole genome shotgun (WGS) entry which is preliminary data.</text>
</comment>
<feature type="transmembrane region" description="Helical" evidence="2">
    <location>
        <begin position="39"/>
        <end position="59"/>
    </location>
</feature>
<protein>
    <submittedName>
        <fullName evidence="3">Uncharacterized protein</fullName>
    </submittedName>
</protein>
<proteinExistence type="predicted"/>
<accession>A0ABV1XQX9</accession>
<evidence type="ECO:0000313" key="4">
    <source>
        <dbReference type="Proteomes" id="UP001486207"/>
    </source>
</evidence>
<evidence type="ECO:0000256" key="1">
    <source>
        <dbReference type="SAM" id="MobiDB-lite"/>
    </source>
</evidence>
<name>A0ABV1XQX9_9ACTN</name>
<keyword evidence="2" id="KW-0472">Membrane</keyword>
<gene>
    <name evidence="3" type="ORF">ABT384_15325</name>
</gene>
<reference evidence="3 4" key="1">
    <citation type="submission" date="2024-06" db="EMBL/GenBank/DDBJ databases">
        <title>The Natural Products Discovery Center: Release of the First 8490 Sequenced Strains for Exploring Actinobacteria Biosynthetic Diversity.</title>
        <authorList>
            <person name="Kalkreuter E."/>
            <person name="Kautsar S.A."/>
            <person name="Yang D."/>
            <person name="Bader C.D."/>
            <person name="Teijaro C.N."/>
            <person name="Fluegel L."/>
            <person name="Davis C.M."/>
            <person name="Simpson J.R."/>
            <person name="Lauterbach L."/>
            <person name="Steele A.D."/>
            <person name="Gui C."/>
            <person name="Meng S."/>
            <person name="Li G."/>
            <person name="Viehrig K."/>
            <person name="Ye F."/>
            <person name="Su P."/>
            <person name="Kiefer A.F."/>
            <person name="Nichols A."/>
            <person name="Cepeda A.J."/>
            <person name="Yan W."/>
            <person name="Fan B."/>
            <person name="Jiang Y."/>
            <person name="Adhikari A."/>
            <person name="Zheng C.-J."/>
            <person name="Schuster L."/>
            <person name="Cowan T.M."/>
            <person name="Smanski M.J."/>
            <person name="Chevrette M.G."/>
            <person name="De Carvalho L.P.S."/>
            <person name="Shen B."/>
        </authorList>
    </citation>
    <scope>NUCLEOTIDE SEQUENCE [LARGE SCALE GENOMIC DNA]</scope>
    <source>
        <strain evidence="3 4">NPDC000155</strain>
    </source>
</reference>
<organism evidence="3 4">
    <name type="scientific">Streptomyces lanatus</name>
    <dbReference type="NCBI Taxonomy" id="66900"/>
    <lineage>
        <taxon>Bacteria</taxon>
        <taxon>Bacillati</taxon>
        <taxon>Actinomycetota</taxon>
        <taxon>Actinomycetes</taxon>
        <taxon>Kitasatosporales</taxon>
        <taxon>Streptomycetaceae</taxon>
        <taxon>Streptomyces</taxon>
    </lineage>
</organism>